<dbReference type="AlphaFoldDB" id="A0A941EXP8"/>
<keyword evidence="3" id="KW-1185">Reference proteome</keyword>
<gene>
    <name evidence="2" type="ORF">KDL01_26815</name>
</gene>
<evidence type="ECO:0000313" key="3">
    <source>
        <dbReference type="Proteomes" id="UP000675781"/>
    </source>
</evidence>
<dbReference type="RefSeq" id="WP_212531391.1">
    <property type="nucleotide sequence ID" value="NZ_JAGSOG010000170.1"/>
</dbReference>
<proteinExistence type="predicted"/>
<name>A0A941EXP8_9ACTN</name>
<protein>
    <recommendedName>
        <fullName evidence="1">pPIWI-RE three-gene island domain-containing protein</fullName>
    </recommendedName>
</protein>
<dbReference type="Proteomes" id="UP000675781">
    <property type="component" value="Unassembled WGS sequence"/>
</dbReference>
<reference evidence="2" key="1">
    <citation type="submission" date="2021-04" db="EMBL/GenBank/DDBJ databases">
        <title>Genome based classification of Actinospica acidithermotolerans sp. nov., an actinobacterium isolated from an Indonesian hot spring.</title>
        <authorList>
            <person name="Kusuma A.B."/>
            <person name="Putra K.E."/>
            <person name="Nafisah S."/>
            <person name="Loh J."/>
            <person name="Nouioui I."/>
            <person name="Goodfellow M."/>
        </authorList>
    </citation>
    <scope>NUCLEOTIDE SEQUENCE</scope>
    <source>
        <strain evidence="2">CSCA 57</strain>
    </source>
</reference>
<dbReference type="SUPFAM" id="SSF52540">
    <property type="entry name" value="P-loop containing nucleoside triphosphate hydrolases"/>
    <property type="match status" value="1"/>
</dbReference>
<feature type="domain" description="pPIWI-RE three-gene island" evidence="1">
    <location>
        <begin position="31"/>
        <end position="186"/>
    </location>
</feature>
<dbReference type="InterPro" id="IPR027417">
    <property type="entry name" value="P-loop_NTPase"/>
</dbReference>
<accession>A0A941EXP8</accession>
<evidence type="ECO:0000313" key="2">
    <source>
        <dbReference type="EMBL" id="MBR7836919.1"/>
    </source>
</evidence>
<evidence type="ECO:0000259" key="1">
    <source>
        <dbReference type="Pfam" id="PF18155"/>
    </source>
</evidence>
<organism evidence="2 3">
    <name type="scientific">Actinospica durhamensis</name>
    <dbReference type="NCBI Taxonomy" id="1508375"/>
    <lineage>
        <taxon>Bacteria</taxon>
        <taxon>Bacillati</taxon>
        <taxon>Actinomycetota</taxon>
        <taxon>Actinomycetes</taxon>
        <taxon>Catenulisporales</taxon>
        <taxon>Actinospicaceae</taxon>
        <taxon>Actinospica</taxon>
    </lineage>
</organism>
<dbReference type="Pfam" id="PF18155">
    <property type="entry name" value="pPIWI_RE_Z"/>
    <property type="match status" value="1"/>
</dbReference>
<dbReference type="EMBL" id="JAGSOG010000170">
    <property type="protein sequence ID" value="MBR7836919.1"/>
    <property type="molecule type" value="Genomic_DNA"/>
</dbReference>
<comment type="caution">
    <text evidence="2">The sequence shown here is derived from an EMBL/GenBank/DDBJ whole genome shotgun (WGS) entry which is preliminary data.</text>
</comment>
<sequence>MRSVEAALEDVVEIWMLQAERRRESPQARRARLQTMCEVEFGLYVQSVLMPEAAVEDAWVLFSGFPYRAAWYGLPFETERLRLDVVRHSLWKLRSRSAWRDVLDEYRKFDAPLRAYDVPNVEHPARPKNVSIAIAERWSSYADLLRRAPKFAGQKQPVAKAGIYTFPLGRDMAEVTLPEIESLPIACHELDALPPGAGAPLSFTWNELVRTAAEMDSLHYQRWAQRLVDIRVLTRHKRTFRRMRRQRITIDGIQHLLGIVGAGKSTLRDVIAVHMANQGSRVTVVVGDVAEQLKLVELYNLYTCRQAAPIIGSSGREEHAYRLHNRLLGRGQANVLLHDDPGFAYLSTACAVSALPSRRIIGGGILESPIPYGEAPCTRLSPRREPGHDGKPRVSQYRKACPFWSRCPRHHGPRELIGAKIWVATPASLVSTPVPWPQNAEKIRYLELAARLSDLVIVDEADRVQMQLDEMFAPTVTLISDGGEPSFLDAVIQHKSRELPSSGRKQLSNHQAENWSAALTTVELAADRLYAMLVSQGDLRSWVRVGYFNAWNLQLQLAAERYPLAAKAEAGGVADLAALVQAEAQSRLHEILDDFRDNPFGDRGELRPATATDVAALIGIVSELLHTANQRTTRRRLREAIAALFDLKGLLAELGVADCLSVADALDEEFELPDGCCDDVARRRIAWLRTLPQRFEFTLLMSVIEPRLALINAMWPRVASMLDLGFNAMYRRPADYAPIVPEAPMGNLMGFRFVASSQDRHGVTSGELQFFWNSGVGRELLRALPSLPMVDGRPGTNVLLMSGSSWAGASDKYHINVPVGIMLEPPREDVQRIIDESEMVFQPVVLNGVAQTVSGSKLEERPEILRRIAVALGTPEDGDLSRLEWELFRLPEARRHIMLLVGSYDEARFVADALHTLNPRWRDSVVCLVRDSDPATPADEHHAAALRRGDVERLAWTRAEILVAPLLAVERGHNILDETRTCAAIGSVQFLAKPNPRPDDLMPAVYGINAWAVRNSRSAGFREWVKCGATVALGAREFRKAARKEWFRLLARHMTWRNLKDDRDSVTWDLLVLIWQVIGRLVRGGVGARVVFVDAAFAPNAAARSPIRDTRKTSLLYSMEHVLRPFFERGASVSRFERRIVRALYAPFWKALERCLRELEKGSQTP</sequence>
<dbReference type="InterPro" id="IPR055254">
    <property type="entry name" value="pPIWI_RE_Z"/>
</dbReference>